<proteinExistence type="predicted"/>
<reference evidence="1 2" key="1">
    <citation type="submission" date="2021-07" db="EMBL/GenBank/DDBJ databases">
        <authorList>
            <consortium name="Genoscope - CEA"/>
            <person name="William W."/>
        </authorList>
    </citation>
    <scope>NUCLEOTIDE SEQUENCE [LARGE SCALE GENOMIC DNA]</scope>
</reference>
<dbReference type="EMBL" id="LS974622">
    <property type="protein sequence ID" value="CAG7870423.1"/>
    <property type="molecule type" value="Genomic_DNA"/>
</dbReference>
<sequence length="99" mass="11304">CFTHDPFFELLVLQISRSICIARDSTTKILDHSLSLFFSSFFFFNGFLHTWTATDVLPPLTRTRTIGLKPGQSLRLGAYCRLKRQADRCSPKADRATHP</sequence>
<dbReference type="Proteomes" id="UP000694005">
    <property type="component" value="Chromosome A06"/>
</dbReference>
<dbReference type="Gramene" id="A06p26630.2_BraZ1">
    <property type="protein sequence ID" value="A06p26630.2_BraZ1.CDS"/>
    <property type="gene ID" value="A06g26630.2_BraZ1"/>
</dbReference>
<evidence type="ECO:0000313" key="1">
    <source>
        <dbReference type="EMBL" id="CAG7870423.1"/>
    </source>
</evidence>
<organism evidence="1 2">
    <name type="scientific">Brassica campestris</name>
    <name type="common">Field mustard</name>
    <dbReference type="NCBI Taxonomy" id="3711"/>
    <lineage>
        <taxon>Eukaryota</taxon>
        <taxon>Viridiplantae</taxon>
        <taxon>Streptophyta</taxon>
        <taxon>Embryophyta</taxon>
        <taxon>Tracheophyta</taxon>
        <taxon>Spermatophyta</taxon>
        <taxon>Magnoliopsida</taxon>
        <taxon>eudicotyledons</taxon>
        <taxon>Gunneridae</taxon>
        <taxon>Pentapetalae</taxon>
        <taxon>rosids</taxon>
        <taxon>malvids</taxon>
        <taxon>Brassicales</taxon>
        <taxon>Brassicaceae</taxon>
        <taxon>Brassiceae</taxon>
        <taxon>Brassica</taxon>
    </lineage>
</organism>
<gene>
    <name evidence="1" type="ORF">BRAPAZ1V2_A06P26630.2</name>
</gene>
<name>A0A8D9D9E4_BRACM</name>
<feature type="non-terminal residue" evidence="1">
    <location>
        <position position="99"/>
    </location>
</feature>
<protein>
    <submittedName>
        <fullName evidence="1">Uncharacterized protein</fullName>
    </submittedName>
</protein>
<accession>A0A8D9D9E4</accession>
<evidence type="ECO:0000313" key="2">
    <source>
        <dbReference type="Proteomes" id="UP000694005"/>
    </source>
</evidence>
<dbReference type="AlphaFoldDB" id="A0A8D9D9E4"/>